<dbReference type="InterPro" id="IPR000639">
    <property type="entry name" value="Epox_hydrolase-like"/>
</dbReference>
<gene>
    <name evidence="7" type="primary">PPME1</name>
    <name evidence="7" type="ORF">SNAT2548_LOCUS4902</name>
</gene>
<sequence>MACAPPAGLATQRAQDPSHADWKEVRLALSTGISLPTYWWHSPAESSEASTAVLCLHGAGDVALVWAPVARRLRERIGGTIIAADLRGHGGAVVDERLDESLGLQRLLPDVLSLIRCASERLQGKGSLVLCGHSLGGALAARAAAEALKAKPPLSVQATILLESVEGTAAELLPRSIAWMQARPGTFKSLEDAIAWSLSSGMLTDPQAARENIPPRLHHEVQADRESWSWITNVSEAIACWPEWFDGVSSLFVSLPMPKLLIVGSVDRMDATLEAAHMQGRFRLEVVPHPGHFIHEDRPDEVAEAISKFLQQLQQQQKAFAKLMERRANA</sequence>
<dbReference type="PANTHER" id="PTHR14189">
    <property type="entry name" value="PROTEIN PHOSPHATASE METHYLESTERASE-1 RELATED"/>
    <property type="match status" value="1"/>
</dbReference>
<evidence type="ECO:0000256" key="4">
    <source>
        <dbReference type="ARBA" id="ARBA00049203"/>
    </source>
</evidence>
<keyword evidence="2 5" id="KW-0719">Serine esterase</keyword>
<dbReference type="InterPro" id="IPR029058">
    <property type="entry name" value="AB_hydrolase_fold"/>
</dbReference>
<dbReference type="OrthoDB" id="194865at2759"/>
<name>A0A812IQ18_9DINO</name>
<comment type="catalytic activity">
    <reaction evidence="4">
        <text>[phosphatase 2A protein]-C-terminal L-leucine methyl ester + H2O = [phosphatase 2A protein]-C-terminal L-leucine + methanol + H(+)</text>
        <dbReference type="Rhea" id="RHEA:48548"/>
        <dbReference type="Rhea" id="RHEA-COMP:12134"/>
        <dbReference type="Rhea" id="RHEA-COMP:12135"/>
        <dbReference type="ChEBI" id="CHEBI:15377"/>
        <dbReference type="ChEBI" id="CHEBI:15378"/>
        <dbReference type="ChEBI" id="CHEBI:17790"/>
        <dbReference type="ChEBI" id="CHEBI:90516"/>
        <dbReference type="ChEBI" id="CHEBI:90517"/>
        <dbReference type="EC" id="3.1.1.89"/>
    </reaction>
</comment>
<dbReference type="PRINTS" id="PR00412">
    <property type="entry name" value="EPOXHYDRLASE"/>
</dbReference>
<evidence type="ECO:0000256" key="2">
    <source>
        <dbReference type="ARBA" id="ARBA00022487"/>
    </source>
</evidence>
<evidence type="ECO:0000256" key="5">
    <source>
        <dbReference type="PIRNR" id="PIRNR022950"/>
    </source>
</evidence>
<feature type="domain" description="AB hydrolase-1" evidence="6">
    <location>
        <begin position="53"/>
        <end position="305"/>
    </location>
</feature>
<dbReference type="Pfam" id="PF12697">
    <property type="entry name" value="Abhydrolase_6"/>
    <property type="match status" value="1"/>
</dbReference>
<evidence type="ECO:0000313" key="8">
    <source>
        <dbReference type="Proteomes" id="UP000604046"/>
    </source>
</evidence>
<comment type="similarity">
    <text evidence="1 5">Belongs to the AB hydrolase superfamily.</text>
</comment>
<organism evidence="7 8">
    <name type="scientific">Symbiodinium natans</name>
    <dbReference type="NCBI Taxonomy" id="878477"/>
    <lineage>
        <taxon>Eukaryota</taxon>
        <taxon>Sar</taxon>
        <taxon>Alveolata</taxon>
        <taxon>Dinophyceae</taxon>
        <taxon>Suessiales</taxon>
        <taxon>Symbiodiniaceae</taxon>
        <taxon>Symbiodinium</taxon>
    </lineage>
</organism>
<dbReference type="InterPro" id="IPR016812">
    <property type="entry name" value="PPase_methylesterase_euk"/>
</dbReference>
<evidence type="ECO:0000256" key="3">
    <source>
        <dbReference type="ARBA" id="ARBA00022801"/>
    </source>
</evidence>
<dbReference type="EMBL" id="CAJNDS010000303">
    <property type="protein sequence ID" value="CAE7041652.1"/>
    <property type="molecule type" value="Genomic_DNA"/>
</dbReference>
<protein>
    <recommendedName>
        <fullName evidence="5">Protein phosphatase methylesterase 1</fullName>
        <shortName evidence="5">PME-1</shortName>
        <ecNumber evidence="5">3.1.1.-</ecNumber>
    </recommendedName>
</protein>
<evidence type="ECO:0000256" key="1">
    <source>
        <dbReference type="ARBA" id="ARBA00008645"/>
    </source>
</evidence>
<dbReference type="SUPFAM" id="SSF53474">
    <property type="entry name" value="alpha/beta-Hydrolases"/>
    <property type="match status" value="1"/>
</dbReference>
<dbReference type="InterPro" id="IPR000073">
    <property type="entry name" value="AB_hydrolase_1"/>
</dbReference>
<dbReference type="EC" id="3.1.1.-" evidence="5"/>
<proteinExistence type="inferred from homology"/>
<evidence type="ECO:0000259" key="6">
    <source>
        <dbReference type="Pfam" id="PF12697"/>
    </source>
</evidence>
<dbReference type="PIRSF" id="PIRSF022950">
    <property type="entry name" value="PPase_methylesterase_euk"/>
    <property type="match status" value="1"/>
</dbReference>
<reference evidence="7" key="1">
    <citation type="submission" date="2021-02" db="EMBL/GenBank/DDBJ databases">
        <authorList>
            <person name="Dougan E. K."/>
            <person name="Rhodes N."/>
            <person name="Thang M."/>
            <person name="Chan C."/>
        </authorList>
    </citation>
    <scope>NUCLEOTIDE SEQUENCE</scope>
</reference>
<evidence type="ECO:0000313" key="7">
    <source>
        <dbReference type="EMBL" id="CAE7041652.1"/>
    </source>
</evidence>
<dbReference type="AlphaFoldDB" id="A0A812IQ18"/>
<accession>A0A812IQ18</accession>
<dbReference type="Gene3D" id="3.40.50.1820">
    <property type="entry name" value="alpha/beta hydrolase"/>
    <property type="match status" value="1"/>
</dbReference>
<keyword evidence="3 5" id="KW-0378">Hydrolase</keyword>
<dbReference type="PANTHER" id="PTHR14189:SF0">
    <property type="entry name" value="PROTEIN PHOSPHATASE METHYLESTERASE 1"/>
    <property type="match status" value="1"/>
</dbReference>
<comment type="function">
    <text evidence="5">Demethylates proteins that have been reversibly carboxymethylated.</text>
</comment>
<comment type="caution">
    <text evidence="7">The sequence shown here is derived from an EMBL/GenBank/DDBJ whole genome shotgun (WGS) entry which is preliminary data.</text>
</comment>
<dbReference type="Proteomes" id="UP000604046">
    <property type="component" value="Unassembled WGS sequence"/>
</dbReference>
<keyword evidence="8" id="KW-1185">Reference proteome</keyword>
<dbReference type="GO" id="GO:0051723">
    <property type="term" value="F:protein methylesterase activity"/>
    <property type="evidence" value="ECO:0007669"/>
    <property type="project" value="UniProtKB-EC"/>
</dbReference>